<proteinExistence type="predicted"/>
<dbReference type="Proteomes" id="UP000182660">
    <property type="component" value="Unassembled WGS sequence"/>
</dbReference>
<name>A0ABY1HG20_9GAMM</name>
<dbReference type="Gene3D" id="2.60.40.2700">
    <property type="match status" value="1"/>
</dbReference>
<dbReference type="EMBL" id="FPLJ01000071">
    <property type="protein sequence ID" value="SGY96550.1"/>
    <property type="molecule type" value="Genomic_DNA"/>
</dbReference>
<keyword evidence="2" id="KW-1185">Reference proteome</keyword>
<evidence type="ECO:0000313" key="2">
    <source>
        <dbReference type="Proteomes" id="UP000182660"/>
    </source>
</evidence>
<dbReference type="PROSITE" id="PS51257">
    <property type="entry name" value="PROKAR_LIPOPROTEIN"/>
    <property type="match status" value="1"/>
</dbReference>
<dbReference type="SUPFAM" id="SSF49373">
    <property type="entry name" value="Invasin/intimin cell-adhesion fragments"/>
    <property type="match status" value="2"/>
</dbReference>
<accession>A0ABY1HG20</accession>
<reference evidence="1 2" key="1">
    <citation type="submission" date="2016-11" db="EMBL/GenBank/DDBJ databases">
        <authorList>
            <person name="Klemetsen T."/>
        </authorList>
    </citation>
    <scope>NUCLEOTIDE SEQUENCE [LARGE SCALE GENOMIC DNA]</scope>
    <source>
        <strain evidence="1">MT 2528</strain>
    </source>
</reference>
<dbReference type="InterPro" id="IPR008964">
    <property type="entry name" value="Invasin/intimin_cell_adhesion"/>
</dbReference>
<protein>
    <submittedName>
        <fullName evidence="1">Lipoprotein, putative</fullName>
    </submittedName>
</protein>
<dbReference type="Gene3D" id="2.60.40.1080">
    <property type="match status" value="1"/>
</dbReference>
<sequence length="2790" mass="305259">MKIRSVLSVVLLLNFIVGCGGESSSSKPAEREVGHISGVVFDAAVSKSVVSAYEFKNGRVGKLLGFVQTNSKGEYSLEIKAGSMPVYIESVGGGYLDPYTKTPVDSSSVNGPLKLITYINYSEGNNHNVMVTPLTNFSAGLTEYLMDWNKADASAAIRDSKIKISGLYGFDVFSTRPFDLTLEGSSGQVTEQHKYGALLAAYSSYAYEKLNESTLGEKNIYSSYNLSVLQYLDVKSDGILDGNIWDNNGFVQTISFGHQIVKAELYTNKLAQHMLRVVNDPEINKSGTSADQYNEFSEQLNNPDSEVISGTGGLSIDSDVPVVSKRGGGILSLIDRIEFDVSDYIGIRTVSLAFEYQDSQDEWHVISSCNDEVGGLCYFDSSSFVEGQQVFYSYVDVDTRELDFDGINVQKARISFFVSDVFGNKGDSQSIEFLWDNLAPEIEIDKDVSPTLYNPNADGSLDYILAGTIKDTETGIAKPVKLSVNSGEPETLACVDSISDRGDNICRFSVSMPKSVFKGNGTTGFKVEVKDNNNNKSSITYNVFSDEKSPIKTIEFPSKQMNFLDLTSGGPKESEDYLGQESFTDMGVEKYLKIDYKYAIAGLTAIDGITPDSFLDFNAQILDDNKIPYIKVTVSDDLADNTGTSAEKLILTVKYEAGKSFDKITTTHTITNIDQDKKHVIPHNSIGKLNEGEKLERLTYYIPFTKDIFGSGFKHASEGYVQRITVSVKDESGNKSDQVFTYSFRSTFALPVVTVFTPFLDAKATLYRIVDKGAFQSVSSCDLKPVALKNNPSAKATDLASCSLQTSYDGEVHKISLSGGNVKFYQWSQDDQIGVNLDPDTGIGPYGPISGYTLVNGSNDIYLTELSVFQSGFFDSLWNVSDKSSENARDILKLVNNLFLGTGSFFHFNPILTSYATNEDLEDGVPSGYPLPYQHRFIVEALGEMENYYAPSHGSSVDFAKAFYADFSDGLIDGENNGKQITYGGKELGPKTYRSDLAKFYFNFVHEKFGDGSSESYINDITLMYYANSIATAYPTLNGDPLFKDTGVSIDETKPLIKTTIKTAINAINNVYKDGRWYIKDVVDVLVGITDPSGVVSSEFKFFWAKDSSEAATQELTSITVVPDIVGRFEKTYQFNFDSISGNYPNIQRMEMLISASDEIGNAYNELKGKHSTTFIVDNSPPFYKYTAPYDEKYSNDTYINLNYRQVLKFDISDAVGEDSRSLRFKDDDKKYLITEMETKNNKFSISLCKTKVCSSDDRSSHSLDDGKWKLSIAGTDKLGNAIGHKDTGVQTFNVFIDSTPPVITSNESAPITLGGNEIWLANSVINYGTNVAHSDAGNVVITLYGDKIAPYNLTVCADLEDCSDRFAYLIGSEIDTKVQLNAEQLDHEGKYRFDIAAEDSAYPANVGNGEVHFIIDKEGPYVTFDIPAIIDTVSPSDTNGVVIVGREFFVNILNMTDDSRISNISLSQKLDDNTLFEIIKSFKPNQVDNLSIEVNTTASDKITPSDNDRIRLIVTAEDEHGFISHTAPITAIFDNKGPTITLDGHNKQNFYAPGYIFDFSITDIGNDSIEAGSVKYWEYQGVPDGVGTTPTGTQIVTTLKDYFNLKIEAKDVRGNLSNTIFDVKVDSTPPTGTLAINYPNGDLIPENEVISQQGALSLVLNVDDPESGVSRIEAILKRGDEAEGSNLTFVQDSQDPTLWTTLLTLESDGNYSIDINVYNATKTNSGQASQSTRIFRTVVVKRGGYQLSVTEPANFSTYRAGKNMNVEFSVAGDDFSGLQKLQCWIRDNWTEDKIPEGKVPKDTDAPYVSYEGASSPVCKFKEFTEDLDGQPLVLITKTTGGNGTEVIQKFSFEMIDVTAPTINNNDNFRLDSKSVFIEKGIKKLRFTIEVNDALSGIKSEIVPRLITHNNFEGLEPYSKSNNGEKTFNYQFVENYTAIIKPGATTHTVSLKNVTDQTGNVTLGDNKVIKLNVPGVVPLVNITNLVTNQWVMGTRIAFNFRTKLAENSELLDVKVQLNNTTYSFLTDDTKSPKFSKFIICSDDKGVKYRCSTFTSAIPDDLAGHNLPITVSVFDYWDNIGSDSIKLQVDNEKPIIADEHTSLTREGEDIHIGFDISDGMSQIANVRYRSNIGNTTYDVTKNSDENFLVMNIPISKIGDAAFIYVDVTATDKVGLKTNKKIKVPLGKPEVTVTFEESKIINYKLLLEKQNQPFSITVKTDENSKVKAERYSLSLTPEDGGDAIISAGNIDETINGHLNFIFPNQGVYQLTVSVFDNIGREISTFSLSDKTYEAAGIAAIIDMELPVISGISMEQPFEAPDGQDRYRYIVRSTISDSNLDGNSIIARLAQGSNVIQASSTTRPDQPSGEYIFEFRAGANPGDYKLSIKAEDFAKRLAIKENIAVTVVDFPAPTLKITADGKETVTLEGVKKSILSFQFLEDIEGFDSTDIKLYSSISGVLGSVNGLKMVAGDKSKWTANYTIESGVDDVITIKVDDGSYVNGAGINGVGHQIVINIEGSAPVVSNVNIKLPEGAISPTVGDVLTAAYVYLDVDGDKKDASKSIYQWYADGEAIDKATGLTYRLTILEHNKKIRFSVTPAALTGTQKKGDEESSNETELVGALVGKPLVFGGNVKITMDDSFSRVVEGGNSGTITYSSSLESVAMVNSVTGAVTMVGVGDTVITATEEQNGELLAQKANYELKVTKGEGTPLTVDISDVSRTMDDNFAQAAKGGNGGTITYSSSLESVAMVDSDTGAVTMVGVGDTVITATEAATVNYEQQVVLYNLKVTTGS</sequence>
<comment type="caution">
    <text evidence="1">The sequence shown here is derived from an EMBL/GenBank/DDBJ whole genome shotgun (WGS) entry which is preliminary data.</text>
</comment>
<evidence type="ECO:0000313" key="1">
    <source>
        <dbReference type="EMBL" id="SGY96550.1"/>
    </source>
</evidence>
<organism evidence="1 2">
    <name type="scientific">Moritella viscosa</name>
    <dbReference type="NCBI Taxonomy" id="80854"/>
    <lineage>
        <taxon>Bacteria</taxon>
        <taxon>Pseudomonadati</taxon>
        <taxon>Pseudomonadota</taxon>
        <taxon>Gammaproteobacteria</taxon>
        <taxon>Alteromonadales</taxon>
        <taxon>Moritellaceae</taxon>
        <taxon>Moritella</taxon>
    </lineage>
</organism>
<keyword evidence="1" id="KW-0449">Lipoprotein</keyword>
<gene>
    <name evidence="1" type="ORF">MT2528_3222</name>
</gene>